<dbReference type="PROSITE" id="PS00922">
    <property type="entry name" value="TRANSGLYCOSYLASE"/>
    <property type="match status" value="1"/>
</dbReference>
<evidence type="ECO:0000256" key="3">
    <source>
        <dbReference type="SAM" id="SignalP"/>
    </source>
</evidence>
<keyword evidence="3" id="KW-0732">Signal</keyword>
<dbReference type="RefSeq" id="WP_108904949.1">
    <property type="nucleotide sequence ID" value="NZ_CP029187.1"/>
</dbReference>
<comment type="similarity">
    <text evidence="1">Belongs to the transglycosylase Slt family.</text>
</comment>
<dbReference type="OrthoDB" id="9815002at2"/>
<dbReference type="InterPro" id="IPR008258">
    <property type="entry name" value="Transglycosylase_SLT_dom_1"/>
</dbReference>
<dbReference type="PANTHER" id="PTHR33734">
    <property type="entry name" value="LYSM DOMAIN-CONTAINING GPI-ANCHORED PROTEIN 2"/>
    <property type="match status" value="1"/>
</dbReference>
<dbReference type="Gene3D" id="3.10.350.10">
    <property type="entry name" value="LysM domain"/>
    <property type="match status" value="4"/>
</dbReference>
<gene>
    <name evidence="5" type="ORF">HYN49_04305</name>
</gene>
<sequence length="665" mass="75240">MNIKNITLSALLLISGTIFAQDSTKTAANLLKPEIKISYLDSIKSTFRRDAVASCVDSLWMKELTNLDLFDNLSADIKSINLDQKVDYELPTELLKARLKEMDAKSPFNIEWNQGLENIIKSFLKNRKKSYERLMAISEYYFPMFEESLARQNVPLEIKYLAIVESALNPKAVSRVGATGLWQFMYQTGKQYNLNIDSYVDERSDPQKASDAAAQYMSNMYKIFGDWDLVLASYNSGPGNVAKAIRRSGGQQNFWNIRKNLPKETQGYVPAFLATMYIYTYHKEHGIVPNRAIIKHFATDTIMIRQQVSFKQLSDLLDVPVAQLQLLNPSYKMNVIPYYNNVPHYLRLPSEKIAMFASNEDKVYAYVTHENEKRERPYERIRLNTAKDSTAIASTDSVITSRSRTKFHTVRRGDNLSEIASKYGVSIAEIKRWNKLKSNSAPLGRKLKIVFSEESNNIAVNPKKNIPVKEEKTTPLKEAKATEVAEAAPEFYTVQKGDNLSSIAKKYGVSITDLKEWNNMEDTNVLLDTKLKINKAKVNVEELKEETAALTTTYYVVQKGDNLGAIAKKQGVTVAQIQEWNNMEDSNVQLGAKLTIMKAASAENQIAARVKKDNAEKQQHYLVKKGDSLFTIAQKYPGVTVSDIKKWNGISSNNLKPGMKLKING</sequence>
<dbReference type="AlphaFoldDB" id="A0A2S1SLC8"/>
<dbReference type="PANTHER" id="PTHR33734:SF22">
    <property type="entry name" value="MEMBRANE-BOUND LYTIC MUREIN TRANSGLYCOSYLASE D"/>
    <property type="match status" value="1"/>
</dbReference>
<accession>A0A2S1SLC8</accession>
<dbReference type="PROSITE" id="PS51782">
    <property type="entry name" value="LYSM"/>
    <property type="match status" value="4"/>
</dbReference>
<dbReference type="InterPro" id="IPR036779">
    <property type="entry name" value="LysM_dom_sf"/>
</dbReference>
<organism evidence="5 6">
    <name type="scientific">Flavobacterium pallidum</name>
    <dbReference type="NCBI Taxonomy" id="2172098"/>
    <lineage>
        <taxon>Bacteria</taxon>
        <taxon>Pseudomonadati</taxon>
        <taxon>Bacteroidota</taxon>
        <taxon>Flavobacteriia</taxon>
        <taxon>Flavobacteriales</taxon>
        <taxon>Flavobacteriaceae</taxon>
        <taxon>Flavobacterium</taxon>
    </lineage>
</organism>
<dbReference type="SMART" id="SM00257">
    <property type="entry name" value="LysM"/>
    <property type="match status" value="4"/>
</dbReference>
<dbReference type="GO" id="GO:0016020">
    <property type="term" value="C:membrane"/>
    <property type="evidence" value="ECO:0007669"/>
    <property type="project" value="InterPro"/>
</dbReference>
<evidence type="ECO:0000256" key="1">
    <source>
        <dbReference type="ARBA" id="ARBA00007734"/>
    </source>
</evidence>
<evidence type="ECO:0000259" key="4">
    <source>
        <dbReference type="PROSITE" id="PS51782"/>
    </source>
</evidence>
<dbReference type="InterPro" id="IPR018392">
    <property type="entry name" value="LysM"/>
</dbReference>
<feature type="coiled-coil region" evidence="2">
    <location>
        <begin position="526"/>
        <end position="553"/>
    </location>
</feature>
<dbReference type="CDD" id="cd00118">
    <property type="entry name" value="LysM"/>
    <property type="match status" value="4"/>
</dbReference>
<feature type="domain" description="LysM" evidence="4">
    <location>
        <begin position="553"/>
        <end position="596"/>
    </location>
</feature>
<dbReference type="GO" id="GO:0000270">
    <property type="term" value="P:peptidoglycan metabolic process"/>
    <property type="evidence" value="ECO:0007669"/>
    <property type="project" value="InterPro"/>
</dbReference>
<feature type="domain" description="LysM" evidence="4">
    <location>
        <begin position="490"/>
        <end position="533"/>
    </location>
</feature>
<dbReference type="EMBL" id="CP029187">
    <property type="protein sequence ID" value="AWI27181.1"/>
    <property type="molecule type" value="Genomic_DNA"/>
</dbReference>
<dbReference type="Pfam" id="PF01476">
    <property type="entry name" value="LysM"/>
    <property type="match status" value="4"/>
</dbReference>
<feature type="signal peptide" evidence="3">
    <location>
        <begin position="1"/>
        <end position="20"/>
    </location>
</feature>
<feature type="chain" id="PRO_5015502667" evidence="3">
    <location>
        <begin position="21"/>
        <end position="665"/>
    </location>
</feature>
<keyword evidence="6" id="KW-1185">Reference proteome</keyword>
<feature type="domain" description="LysM" evidence="4">
    <location>
        <begin position="619"/>
        <end position="663"/>
    </location>
</feature>
<dbReference type="Gene3D" id="1.10.530.10">
    <property type="match status" value="1"/>
</dbReference>
<keyword evidence="2" id="KW-0175">Coiled coil</keyword>
<dbReference type="CDD" id="cd16894">
    <property type="entry name" value="MltD-like"/>
    <property type="match status" value="1"/>
</dbReference>
<protein>
    <submittedName>
        <fullName evidence="5">Lytic transglycosylase</fullName>
    </submittedName>
</protein>
<dbReference type="Pfam" id="PF01464">
    <property type="entry name" value="SLT"/>
    <property type="match status" value="1"/>
</dbReference>
<name>A0A2S1SLC8_9FLAO</name>
<evidence type="ECO:0000313" key="5">
    <source>
        <dbReference type="EMBL" id="AWI27181.1"/>
    </source>
</evidence>
<dbReference type="InterPro" id="IPR023346">
    <property type="entry name" value="Lysozyme-like_dom_sf"/>
</dbReference>
<dbReference type="InterPro" id="IPR000189">
    <property type="entry name" value="Transglyc_AS"/>
</dbReference>
<evidence type="ECO:0000313" key="6">
    <source>
        <dbReference type="Proteomes" id="UP000244937"/>
    </source>
</evidence>
<reference evidence="5 6" key="1">
    <citation type="submission" date="2018-05" db="EMBL/GenBank/DDBJ databases">
        <title>Genome sequencing of Flavobacterium sp. HYN0049.</title>
        <authorList>
            <person name="Yi H."/>
            <person name="Baek C."/>
        </authorList>
    </citation>
    <scope>NUCLEOTIDE SEQUENCE [LARGE SCALE GENOMIC DNA]</scope>
    <source>
        <strain evidence="5 6">HYN0049</strain>
    </source>
</reference>
<dbReference type="SUPFAM" id="SSF54106">
    <property type="entry name" value="LysM domain"/>
    <property type="match status" value="4"/>
</dbReference>
<feature type="domain" description="LysM" evidence="4">
    <location>
        <begin position="406"/>
        <end position="449"/>
    </location>
</feature>
<dbReference type="GO" id="GO:0008933">
    <property type="term" value="F:peptidoglycan lytic transglycosylase activity"/>
    <property type="evidence" value="ECO:0007669"/>
    <property type="project" value="InterPro"/>
</dbReference>
<evidence type="ECO:0000256" key="2">
    <source>
        <dbReference type="SAM" id="Coils"/>
    </source>
</evidence>
<dbReference type="KEGG" id="fpal:HYN49_04305"/>
<proteinExistence type="inferred from homology"/>
<dbReference type="Proteomes" id="UP000244937">
    <property type="component" value="Chromosome"/>
</dbReference>
<dbReference type="SUPFAM" id="SSF53955">
    <property type="entry name" value="Lysozyme-like"/>
    <property type="match status" value="1"/>
</dbReference>